<organism evidence="2 3">
    <name type="scientific">Endozoicomonas elysicola</name>
    <dbReference type="NCBI Taxonomy" id="305900"/>
    <lineage>
        <taxon>Bacteria</taxon>
        <taxon>Pseudomonadati</taxon>
        <taxon>Pseudomonadota</taxon>
        <taxon>Gammaproteobacteria</taxon>
        <taxon>Oceanospirillales</taxon>
        <taxon>Endozoicomonadaceae</taxon>
        <taxon>Endozoicomonas</taxon>
    </lineage>
</organism>
<accession>A0A081K7E0</accession>
<evidence type="ECO:0000313" key="2">
    <source>
        <dbReference type="EMBL" id="KEI70066.1"/>
    </source>
</evidence>
<gene>
    <name evidence="2" type="ORF">GV64_04290</name>
</gene>
<dbReference type="RefSeq" id="WP_020584194.1">
    <property type="nucleotide sequence ID" value="NZ_JOJP01000001.1"/>
</dbReference>
<dbReference type="AlphaFoldDB" id="A0A081K7E0"/>
<evidence type="ECO:0008006" key="4">
    <source>
        <dbReference type="Google" id="ProtNLM"/>
    </source>
</evidence>
<dbReference type="EMBL" id="JOJP01000001">
    <property type="protein sequence ID" value="KEI70066.1"/>
    <property type="molecule type" value="Genomic_DNA"/>
</dbReference>
<dbReference type="STRING" id="305900.GV64_04290"/>
<reference evidence="2 3" key="1">
    <citation type="submission" date="2014-06" db="EMBL/GenBank/DDBJ databases">
        <title>Whole Genome Sequences of Three Symbiotic Endozoicomonas Bacteria.</title>
        <authorList>
            <person name="Neave M.J."/>
            <person name="Apprill A."/>
            <person name="Voolstra C.R."/>
        </authorList>
    </citation>
    <scope>NUCLEOTIDE SEQUENCE [LARGE SCALE GENOMIC DNA]</scope>
    <source>
        <strain evidence="2 3">DSM 22380</strain>
    </source>
</reference>
<feature type="signal peptide" evidence="1">
    <location>
        <begin position="1"/>
        <end position="22"/>
    </location>
</feature>
<name>A0A081K7E0_9GAMM</name>
<proteinExistence type="predicted"/>
<comment type="caution">
    <text evidence="2">The sequence shown here is derived from an EMBL/GenBank/DDBJ whole genome shotgun (WGS) entry which is preliminary data.</text>
</comment>
<dbReference type="Proteomes" id="UP000027997">
    <property type="component" value="Unassembled WGS sequence"/>
</dbReference>
<protein>
    <recommendedName>
        <fullName evidence="4">Spore coat protein U domain-containing protein</fullName>
    </recommendedName>
</protein>
<keyword evidence="1" id="KW-0732">Signal</keyword>
<evidence type="ECO:0000256" key="1">
    <source>
        <dbReference type="SAM" id="SignalP"/>
    </source>
</evidence>
<feature type="chain" id="PRO_5001758670" description="Spore coat protein U domain-containing protein" evidence="1">
    <location>
        <begin position="23"/>
        <end position="319"/>
    </location>
</feature>
<evidence type="ECO:0000313" key="3">
    <source>
        <dbReference type="Proteomes" id="UP000027997"/>
    </source>
</evidence>
<keyword evidence="3" id="KW-1185">Reference proteome</keyword>
<sequence length="319" mass="35854">MLLSRPSLAFIFLLFTSQPGFSAFYLDREIEYIDVDLDEVGNRFTRTITFSFMSVCNVDLFNCLGREHSYQFGLSLNNEGENNTVSLFPPPAPVLDHGELNSYVASARYTNRGADIPIVAGSWSETFELNEQQGVWYEASLNLNLKEGRLKNLAPGEYQSIYLVGRDIGFVGGEIYNLWETMEIRIRRADNRKVKISKLKDVDLTEYNNSQSRAEEMPFCIHVTDGDQYVLRANGSNDDFKNKFNLINGSERVVYKMDFSPDNSGWQADIRPGDSLYGTGSAMENCGNAFNAWLRIYLDGAPANSGTYSDTVTLTVSAV</sequence>